<reference evidence="5 6" key="1">
    <citation type="submission" date="2017-12" db="EMBL/GenBank/DDBJ databases">
        <authorList>
            <person name="Hurst M.R.H."/>
        </authorList>
    </citation>
    <scope>NUCLEOTIDE SEQUENCE [LARGE SCALE GENOMIC DNA]</scope>
    <source>
        <strain evidence="5 6">SY-3-19</strain>
    </source>
</reference>
<dbReference type="RefSeq" id="WP_104830187.1">
    <property type="nucleotide sequence ID" value="NZ_PJCH01000006.1"/>
</dbReference>
<dbReference type="PANTHER" id="PTHR30328:SF54">
    <property type="entry name" value="HTH-TYPE TRANSCRIPTIONAL REPRESSOR SCO4008"/>
    <property type="match status" value="1"/>
</dbReference>
<evidence type="ECO:0000313" key="5">
    <source>
        <dbReference type="EMBL" id="PQA87649.1"/>
    </source>
</evidence>
<comment type="caution">
    <text evidence="5">The sequence shown here is derived from an EMBL/GenBank/DDBJ whole genome shotgun (WGS) entry which is preliminary data.</text>
</comment>
<dbReference type="InterPro" id="IPR001647">
    <property type="entry name" value="HTH_TetR"/>
</dbReference>
<dbReference type="SUPFAM" id="SSF48498">
    <property type="entry name" value="Tetracyclin repressor-like, C-terminal domain"/>
    <property type="match status" value="1"/>
</dbReference>
<dbReference type="Proteomes" id="UP000239504">
    <property type="component" value="Unassembled WGS sequence"/>
</dbReference>
<dbReference type="PRINTS" id="PR00455">
    <property type="entry name" value="HTHTETR"/>
</dbReference>
<dbReference type="InterPro" id="IPR050109">
    <property type="entry name" value="HTH-type_TetR-like_transc_reg"/>
</dbReference>
<dbReference type="GO" id="GO:0003677">
    <property type="term" value="F:DNA binding"/>
    <property type="evidence" value="ECO:0007669"/>
    <property type="project" value="UniProtKB-UniRule"/>
</dbReference>
<dbReference type="PANTHER" id="PTHR30328">
    <property type="entry name" value="TRANSCRIPTIONAL REPRESSOR"/>
    <property type="match status" value="1"/>
</dbReference>
<dbReference type="Pfam" id="PF17938">
    <property type="entry name" value="TetR_C_29"/>
    <property type="match status" value="1"/>
</dbReference>
<sequence length="224" mass="25917">MASKRKAKPKKTAAKKKRGKRETNSRDRILNAAMQEFSAYGYSGARIDRITRNAEANPRMLYHFFESKRGLLDAVLSEIFKRRLTEMAETPHSIYSLLELYFDGFAADRHRVRLLEWEALEAKLRKDDSDLTNFDDRRDVVAKRVKIISDLQSEGKLPNGIDADLLYLIFVALTIYPMSYPQSVMITTGEDAFSERFRARYRAALLKLALLLDTATREEKRDNK</sequence>
<dbReference type="SUPFAM" id="SSF46689">
    <property type="entry name" value="Homeodomain-like"/>
    <property type="match status" value="1"/>
</dbReference>
<protein>
    <recommendedName>
        <fullName evidence="4">HTH tetR-type domain-containing protein</fullName>
    </recommendedName>
</protein>
<evidence type="ECO:0000256" key="3">
    <source>
        <dbReference type="SAM" id="MobiDB-lite"/>
    </source>
</evidence>
<feature type="region of interest" description="Disordered" evidence="3">
    <location>
        <begin position="1"/>
        <end position="26"/>
    </location>
</feature>
<dbReference type="Pfam" id="PF00440">
    <property type="entry name" value="TetR_N"/>
    <property type="match status" value="1"/>
</dbReference>
<keyword evidence="6" id="KW-1185">Reference proteome</keyword>
<dbReference type="InterPro" id="IPR009057">
    <property type="entry name" value="Homeodomain-like_sf"/>
</dbReference>
<evidence type="ECO:0000259" key="4">
    <source>
        <dbReference type="PROSITE" id="PS50977"/>
    </source>
</evidence>
<dbReference type="EMBL" id="PJCH01000006">
    <property type="protein sequence ID" value="PQA87649.1"/>
    <property type="molecule type" value="Genomic_DNA"/>
</dbReference>
<accession>A0A2S7K581</accession>
<dbReference type="PROSITE" id="PS50977">
    <property type="entry name" value="HTH_TETR_2"/>
    <property type="match status" value="1"/>
</dbReference>
<organism evidence="5 6">
    <name type="scientific">Hyphococcus luteus</name>
    <dbReference type="NCBI Taxonomy" id="2058213"/>
    <lineage>
        <taxon>Bacteria</taxon>
        <taxon>Pseudomonadati</taxon>
        <taxon>Pseudomonadota</taxon>
        <taxon>Alphaproteobacteria</taxon>
        <taxon>Parvularculales</taxon>
        <taxon>Parvularculaceae</taxon>
        <taxon>Hyphococcus</taxon>
    </lineage>
</organism>
<name>A0A2S7K581_9PROT</name>
<dbReference type="Gene3D" id="1.10.357.10">
    <property type="entry name" value="Tetracycline Repressor, domain 2"/>
    <property type="match status" value="1"/>
</dbReference>
<dbReference type="InterPro" id="IPR041474">
    <property type="entry name" value="NicS_C"/>
</dbReference>
<feature type="domain" description="HTH tetR-type" evidence="4">
    <location>
        <begin position="23"/>
        <end position="83"/>
    </location>
</feature>
<evidence type="ECO:0000313" key="6">
    <source>
        <dbReference type="Proteomes" id="UP000239504"/>
    </source>
</evidence>
<evidence type="ECO:0000256" key="1">
    <source>
        <dbReference type="ARBA" id="ARBA00023125"/>
    </source>
</evidence>
<dbReference type="AlphaFoldDB" id="A0A2S7K581"/>
<gene>
    <name evidence="5" type="ORF">CW354_11275</name>
</gene>
<keyword evidence="1 2" id="KW-0238">DNA-binding</keyword>
<dbReference type="OrthoDB" id="2356263at2"/>
<feature type="DNA-binding region" description="H-T-H motif" evidence="2">
    <location>
        <begin position="46"/>
        <end position="65"/>
    </location>
</feature>
<feature type="compositionally biased region" description="Basic residues" evidence="3">
    <location>
        <begin position="1"/>
        <end position="20"/>
    </location>
</feature>
<proteinExistence type="predicted"/>
<evidence type="ECO:0000256" key="2">
    <source>
        <dbReference type="PROSITE-ProRule" id="PRU00335"/>
    </source>
</evidence>
<dbReference type="InterPro" id="IPR036271">
    <property type="entry name" value="Tet_transcr_reg_TetR-rel_C_sf"/>
</dbReference>